<proteinExistence type="predicted"/>
<evidence type="ECO:0000256" key="1">
    <source>
        <dbReference type="ARBA" id="ARBA00022679"/>
    </source>
</evidence>
<dbReference type="Pfam" id="PF13673">
    <property type="entry name" value="Acetyltransf_10"/>
    <property type="match status" value="1"/>
</dbReference>
<evidence type="ECO:0000259" key="3">
    <source>
        <dbReference type="PROSITE" id="PS51186"/>
    </source>
</evidence>
<dbReference type="PANTHER" id="PTHR43800">
    <property type="entry name" value="PEPTIDYL-LYSINE N-ACETYLTRANSFERASE YJAB"/>
    <property type="match status" value="1"/>
</dbReference>
<reference evidence="4" key="1">
    <citation type="submission" date="2019-11" db="EMBL/GenBank/DDBJ databases">
        <authorList>
            <person name="Feng L."/>
        </authorList>
    </citation>
    <scope>NUCLEOTIDE SEQUENCE</scope>
    <source>
        <strain evidence="4">AundefinedLFYP135</strain>
    </source>
</reference>
<keyword evidence="1 4" id="KW-0808">Transferase</keyword>
<dbReference type="PANTHER" id="PTHR43800:SF1">
    <property type="entry name" value="PEPTIDYL-LYSINE N-ACETYLTRANSFERASE YJAB"/>
    <property type="match status" value="1"/>
</dbReference>
<dbReference type="PROSITE" id="PS51186">
    <property type="entry name" value="GNAT"/>
    <property type="match status" value="1"/>
</dbReference>
<organism evidence="4">
    <name type="scientific">uncultured Anaerotruncus sp</name>
    <dbReference type="NCBI Taxonomy" id="905011"/>
    <lineage>
        <taxon>Bacteria</taxon>
        <taxon>Bacillati</taxon>
        <taxon>Bacillota</taxon>
        <taxon>Clostridia</taxon>
        <taxon>Eubacteriales</taxon>
        <taxon>Oscillospiraceae</taxon>
        <taxon>Anaerotruncus</taxon>
        <taxon>environmental samples</taxon>
    </lineage>
</organism>
<dbReference type="AlphaFoldDB" id="A0A6N2TKY2"/>
<sequence>MIKPYTPDCQDRVMAIWLESTVQGHPFLPRAYWEKNFPVVRDQYLPSAETTLYVEDGKILGFLSLIDGTFIGALFVDPAHQGKGVGRALVEDAKGRYPQLTLAVYAQNTGAIGFYQRMGFQVVTEQPNEDSGLPELLMAWQREN</sequence>
<dbReference type="GO" id="GO:0016747">
    <property type="term" value="F:acyltransferase activity, transferring groups other than amino-acyl groups"/>
    <property type="evidence" value="ECO:0007669"/>
    <property type="project" value="InterPro"/>
</dbReference>
<evidence type="ECO:0000313" key="4">
    <source>
        <dbReference type="EMBL" id="VYT06218.1"/>
    </source>
</evidence>
<dbReference type="EMBL" id="CACRSL010000003">
    <property type="protein sequence ID" value="VYT06218.1"/>
    <property type="molecule type" value="Genomic_DNA"/>
</dbReference>
<dbReference type="SUPFAM" id="SSF55729">
    <property type="entry name" value="Acyl-CoA N-acyltransferases (Nat)"/>
    <property type="match status" value="1"/>
</dbReference>
<name>A0A6N2TKY2_9FIRM</name>
<dbReference type="InterPro" id="IPR016181">
    <property type="entry name" value="Acyl_CoA_acyltransferase"/>
</dbReference>
<dbReference type="EC" id="2.3.1.-" evidence="4"/>
<dbReference type="Gene3D" id="3.40.630.30">
    <property type="match status" value="1"/>
</dbReference>
<gene>
    <name evidence="4" type="primary">yjaB</name>
    <name evidence="4" type="ORF">AULFYP135_01486</name>
</gene>
<dbReference type="InterPro" id="IPR000182">
    <property type="entry name" value="GNAT_dom"/>
</dbReference>
<dbReference type="NCBIfam" id="NF007853">
    <property type="entry name" value="PRK10562.1"/>
    <property type="match status" value="1"/>
</dbReference>
<evidence type="ECO:0000256" key="2">
    <source>
        <dbReference type="ARBA" id="ARBA00023315"/>
    </source>
</evidence>
<keyword evidence="2 4" id="KW-0012">Acyltransferase</keyword>
<protein>
    <submittedName>
        <fullName evidence="4">Putative N-acetyltransferase YjaB</fullName>
        <ecNumber evidence="4">2.3.1.-</ecNumber>
    </submittedName>
</protein>
<accession>A0A6N2TKY2</accession>
<feature type="domain" description="N-acetyltransferase" evidence="3">
    <location>
        <begin position="1"/>
        <end position="143"/>
    </location>
</feature>
<dbReference type="CDD" id="cd04301">
    <property type="entry name" value="NAT_SF"/>
    <property type="match status" value="1"/>
</dbReference>